<protein>
    <recommendedName>
        <fullName evidence="3">BPL/LPL catalytic domain-containing protein</fullName>
    </recommendedName>
</protein>
<dbReference type="CDD" id="cd16442">
    <property type="entry name" value="BPL"/>
    <property type="match status" value="1"/>
</dbReference>
<proteinExistence type="inferred from homology"/>
<reference evidence="4 5" key="1">
    <citation type="journal article" date="2013" name="Nature">
        <title>Insights into bilaterian evolution from three spiralian genomes.</title>
        <authorList>
            <person name="Simakov O."/>
            <person name="Marletaz F."/>
            <person name="Cho S.J."/>
            <person name="Edsinger-Gonzales E."/>
            <person name="Havlak P."/>
            <person name="Hellsten U."/>
            <person name="Kuo D.H."/>
            <person name="Larsson T."/>
            <person name="Lv J."/>
            <person name="Arendt D."/>
            <person name="Savage R."/>
            <person name="Osoegawa K."/>
            <person name="de Jong P."/>
            <person name="Grimwood J."/>
            <person name="Chapman J.A."/>
            <person name="Shapiro H."/>
            <person name="Aerts A."/>
            <person name="Otillar R.P."/>
            <person name="Terry A.Y."/>
            <person name="Boore J.L."/>
            <person name="Grigoriev I.V."/>
            <person name="Lindberg D.R."/>
            <person name="Seaver E.C."/>
            <person name="Weisblat D.A."/>
            <person name="Putnam N.H."/>
            <person name="Rokhsar D.S."/>
        </authorList>
    </citation>
    <scope>NUCLEOTIDE SEQUENCE [LARGE SCALE GENOMIC DNA]</scope>
</reference>
<dbReference type="NCBIfam" id="TIGR00121">
    <property type="entry name" value="birA_ligase"/>
    <property type="match status" value="1"/>
</dbReference>
<comment type="similarity">
    <text evidence="1">Belongs to the biotin--protein ligase family.</text>
</comment>
<dbReference type="HOGENOM" id="CLU_051096_2_1_1"/>
<dbReference type="InterPro" id="IPR004143">
    <property type="entry name" value="BPL_LPL_catalytic"/>
</dbReference>
<accession>V4BBZ2</accession>
<dbReference type="EMBL" id="KB199952">
    <property type="protein sequence ID" value="ESP03602.1"/>
    <property type="molecule type" value="Genomic_DNA"/>
</dbReference>
<dbReference type="GO" id="GO:0005737">
    <property type="term" value="C:cytoplasm"/>
    <property type="evidence" value="ECO:0007669"/>
    <property type="project" value="TreeGrafter"/>
</dbReference>
<dbReference type="Pfam" id="PF02237">
    <property type="entry name" value="BPL_C"/>
    <property type="match status" value="1"/>
</dbReference>
<evidence type="ECO:0000256" key="2">
    <source>
        <dbReference type="ARBA" id="ARBA00022598"/>
    </source>
</evidence>
<evidence type="ECO:0000259" key="3">
    <source>
        <dbReference type="PROSITE" id="PS51733"/>
    </source>
</evidence>
<evidence type="ECO:0000313" key="5">
    <source>
        <dbReference type="Proteomes" id="UP000030746"/>
    </source>
</evidence>
<dbReference type="GeneID" id="20241697"/>
<name>V4BBZ2_LOTGI</name>
<dbReference type="SUPFAM" id="SSF55681">
    <property type="entry name" value="Class II aaRS and biotin synthetases"/>
    <property type="match status" value="1"/>
</dbReference>
<organism evidence="4 5">
    <name type="scientific">Lottia gigantea</name>
    <name type="common">Giant owl limpet</name>
    <dbReference type="NCBI Taxonomy" id="225164"/>
    <lineage>
        <taxon>Eukaryota</taxon>
        <taxon>Metazoa</taxon>
        <taxon>Spiralia</taxon>
        <taxon>Lophotrochozoa</taxon>
        <taxon>Mollusca</taxon>
        <taxon>Gastropoda</taxon>
        <taxon>Patellogastropoda</taxon>
        <taxon>Lottioidea</taxon>
        <taxon>Lottiidae</taxon>
        <taxon>Lottia</taxon>
    </lineage>
</organism>
<dbReference type="STRING" id="225164.V4BBZ2"/>
<feature type="domain" description="BPL/LPL catalytic" evidence="3">
    <location>
        <begin position="1"/>
        <end position="174"/>
    </location>
</feature>
<dbReference type="Proteomes" id="UP000030746">
    <property type="component" value="Unassembled WGS sequence"/>
</dbReference>
<dbReference type="RefSeq" id="XP_009045690.1">
    <property type="nucleotide sequence ID" value="XM_009047442.1"/>
</dbReference>
<dbReference type="InterPro" id="IPR003142">
    <property type="entry name" value="BPL_C"/>
</dbReference>
<dbReference type="InterPro" id="IPR004408">
    <property type="entry name" value="Biotin_CoA_COase_ligase"/>
</dbReference>
<gene>
    <name evidence="4" type="ORF">LOTGIDRAFT_171251</name>
</gene>
<evidence type="ECO:0000313" key="4">
    <source>
        <dbReference type="EMBL" id="ESP03602.1"/>
    </source>
</evidence>
<dbReference type="OrthoDB" id="10250105at2759"/>
<dbReference type="OMA" id="GHEENMS"/>
<keyword evidence="5" id="KW-1185">Reference proteome</keyword>
<evidence type="ECO:0000256" key="1">
    <source>
        <dbReference type="ARBA" id="ARBA00009934"/>
    </source>
</evidence>
<dbReference type="PANTHER" id="PTHR12835">
    <property type="entry name" value="BIOTIN PROTEIN LIGASE"/>
    <property type="match status" value="1"/>
</dbReference>
<dbReference type="PROSITE" id="PS51733">
    <property type="entry name" value="BPL_LPL_CATALYTIC"/>
    <property type="match status" value="1"/>
</dbReference>
<dbReference type="AlphaFoldDB" id="V4BBZ2"/>
<dbReference type="InterPro" id="IPR045864">
    <property type="entry name" value="aa-tRNA-synth_II/BPL/LPL"/>
</dbReference>
<dbReference type="Gene3D" id="3.30.930.10">
    <property type="entry name" value="Bira Bifunctional Protein, Domain 2"/>
    <property type="match status" value="1"/>
</dbReference>
<keyword evidence="2" id="KW-0436">Ligase</keyword>
<sequence>MTVLDGFMFSAPENIGVIAIAGRQTSGRGRGGNSWLSPLGCAMFSLHVRIDLNSTLGQKVSFLQHIVSLAVVQSVRTLPQCEDLPLKLKWPNDIYFNRLMKLGGVIVNSSMIGSVIHTIIGCGFNVSNSNPTICINDIISNWNNNHGTFIPLCTTEQLIARTVTHIEQLIHFFQTDGAEAFCDLYYKYWIHSGDKVKVESLDFAEATVNGLDDFGFLQVKLNGGSLVSLQPDGNSFDIMHNLIAMKRT</sequence>
<dbReference type="Pfam" id="PF03099">
    <property type="entry name" value="BPL_LplA_LipB"/>
    <property type="match status" value="1"/>
</dbReference>
<dbReference type="CTD" id="20241697"/>
<dbReference type="PANTHER" id="PTHR12835:SF5">
    <property type="entry name" value="BIOTIN--PROTEIN LIGASE"/>
    <property type="match status" value="1"/>
</dbReference>
<dbReference type="GO" id="GO:0004077">
    <property type="term" value="F:biotin--[biotin carboxyl-carrier protein] ligase activity"/>
    <property type="evidence" value="ECO:0007669"/>
    <property type="project" value="InterPro"/>
</dbReference>
<dbReference type="KEGG" id="lgi:LOTGIDRAFT_171251"/>